<dbReference type="EMBL" id="JANBPT010000307">
    <property type="protein sequence ID" value="KAJ1923875.1"/>
    <property type="molecule type" value="Genomic_DNA"/>
</dbReference>
<keyword evidence="5" id="KW-0472">Membrane</keyword>
<evidence type="ECO:0000256" key="2">
    <source>
        <dbReference type="ARBA" id="ARBA00006496"/>
    </source>
</evidence>
<evidence type="ECO:0000256" key="1">
    <source>
        <dbReference type="ARBA" id="ARBA00004479"/>
    </source>
</evidence>
<evidence type="ECO:0000256" key="6">
    <source>
        <dbReference type="ARBA" id="ARBA00023180"/>
    </source>
</evidence>
<evidence type="ECO:0000256" key="3">
    <source>
        <dbReference type="ARBA" id="ARBA00022692"/>
    </source>
</evidence>
<keyword evidence="9" id="KW-1185">Reference proteome</keyword>
<dbReference type="Pfam" id="PF23122">
    <property type="entry name" value="C2_ITFG1"/>
    <property type="match status" value="1"/>
</dbReference>
<feature type="domain" description="T-cell immunomodulatory protein TIP C2" evidence="7">
    <location>
        <begin position="266"/>
        <end position="330"/>
    </location>
</feature>
<dbReference type="Proteomes" id="UP001150569">
    <property type="component" value="Unassembled WGS sequence"/>
</dbReference>
<dbReference type="PANTHER" id="PTHR13412:SF0">
    <property type="entry name" value="T-CELL IMMUNOMODULATORY PROTEIN"/>
    <property type="match status" value="1"/>
</dbReference>
<dbReference type="InterPro" id="IPR024881">
    <property type="entry name" value="Tip"/>
</dbReference>
<dbReference type="OrthoDB" id="10022113at2759"/>
<comment type="subcellular location">
    <subcellularLocation>
        <location evidence="1">Membrane</location>
        <topology evidence="1">Single-pass type I membrane protein</topology>
    </subcellularLocation>
</comment>
<comment type="caution">
    <text evidence="8">The sequence shown here is derived from an EMBL/GenBank/DDBJ whole genome shotgun (WGS) entry which is preliminary data.</text>
</comment>
<evidence type="ECO:0000256" key="4">
    <source>
        <dbReference type="ARBA" id="ARBA00022989"/>
    </source>
</evidence>
<dbReference type="PANTHER" id="PTHR13412">
    <property type="entry name" value="T-CELL IMMUNOMODULATORY PROTEIN HOMOLOG"/>
    <property type="match status" value="1"/>
</dbReference>
<evidence type="ECO:0000313" key="9">
    <source>
        <dbReference type="Proteomes" id="UP001150569"/>
    </source>
</evidence>
<dbReference type="InterPro" id="IPR057089">
    <property type="entry name" value="C2_TIP"/>
</dbReference>
<reference evidence="8" key="1">
    <citation type="submission" date="2022-07" db="EMBL/GenBank/DDBJ databases">
        <title>Phylogenomic reconstructions and comparative analyses of Kickxellomycotina fungi.</title>
        <authorList>
            <person name="Reynolds N.K."/>
            <person name="Stajich J.E."/>
            <person name="Barry K."/>
            <person name="Grigoriev I.V."/>
            <person name="Crous P."/>
            <person name="Smith M.E."/>
        </authorList>
    </citation>
    <scope>NUCLEOTIDE SEQUENCE</scope>
    <source>
        <strain evidence="8">RSA 861</strain>
    </source>
</reference>
<sequence>MDADGAVDLVFATCDNGGSSTAACGIHVVYNQQKPLCKLGQKSDCRPATDLCSADADFQLDVGAITGSTGHVFIPLADLLPGETLVTTDPNFRGALPLRLQLGDFNYDGFPDLMVTTRTAATGIATIRLLQSVPCSALFCTPAARAAHRRSLAVTTSGVDALALPSQPDAQAGVPPSFWSALLAGSTADNELLPTGLFFDLDDDGTLDVVALTSGSAGGSNPHARTTQLLFNNFFSDAFFAKTLMLNGVCLNWCSTGQPDSPRTAPYGVNYPGASLKYTIVDNAGTKHAVQVAQLPQSNYMARLTPYNLFGLGRTNNYIEELAVGSTYNQVC</sequence>
<gene>
    <name evidence="8" type="ORF">IWQ60_005602</name>
</gene>
<organism evidence="8 9">
    <name type="scientific">Tieghemiomyces parasiticus</name>
    <dbReference type="NCBI Taxonomy" id="78921"/>
    <lineage>
        <taxon>Eukaryota</taxon>
        <taxon>Fungi</taxon>
        <taxon>Fungi incertae sedis</taxon>
        <taxon>Zoopagomycota</taxon>
        <taxon>Kickxellomycotina</taxon>
        <taxon>Dimargaritomycetes</taxon>
        <taxon>Dimargaritales</taxon>
        <taxon>Dimargaritaceae</taxon>
        <taxon>Tieghemiomyces</taxon>
    </lineage>
</organism>
<name>A0A9W8A606_9FUNG</name>
<dbReference type="GO" id="GO:0005886">
    <property type="term" value="C:plasma membrane"/>
    <property type="evidence" value="ECO:0007669"/>
    <property type="project" value="TreeGrafter"/>
</dbReference>
<accession>A0A9W8A606</accession>
<keyword evidence="6" id="KW-0325">Glycoprotein</keyword>
<evidence type="ECO:0000259" key="7">
    <source>
        <dbReference type="Pfam" id="PF23122"/>
    </source>
</evidence>
<evidence type="ECO:0000313" key="8">
    <source>
        <dbReference type="EMBL" id="KAJ1923875.1"/>
    </source>
</evidence>
<dbReference type="SUPFAM" id="SSF69318">
    <property type="entry name" value="Integrin alpha N-terminal domain"/>
    <property type="match status" value="1"/>
</dbReference>
<evidence type="ECO:0000256" key="5">
    <source>
        <dbReference type="ARBA" id="ARBA00023136"/>
    </source>
</evidence>
<keyword evidence="3" id="KW-0812">Transmembrane</keyword>
<comment type="similarity">
    <text evidence="2">Belongs to the TIP family.</text>
</comment>
<dbReference type="InterPro" id="IPR028994">
    <property type="entry name" value="Integrin_alpha_N"/>
</dbReference>
<dbReference type="AlphaFoldDB" id="A0A9W8A606"/>
<protein>
    <recommendedName>
        <fullName evidence="7">T-cell immunomodulatory protein TIP C2 domain-containing protein</fullName>
    </recommendedName>
</protein>
<proteinExistence type="inferred from homology"/>
<keyword evidence="4" id="KW-1133">Transmembrane helix</keyword>